<dbReference type="InterPro" id="IPR050514">
    <property type="entry name" value="WAP_four-disulfide_core"/>
</dbReference>
<dbReference type="AlphaFoldDB" id="A7J9L2"/>
<dbReference type="GO" id="GO:0004867">
    <property type="term" value="F:serine-type endopeptidase inhibitor activity"/>
    <property type="evidence" value="ECO:0007669"/>
    <property type="project" value="TreeGrafter"/>
</dbReference>
<keyword evidence="3" id="KW-1015">Disulfide bond</keyword>
<dbReference type="SUPFAM" id="SSF57256">
    <property type="entry name" value="Elafin-like"/>
    <property type="match status" value="2"/>
</dbReference>
<evidence type="ECO:0000256" key="1">
    <source>
        <dbReference type="ARBA" id="ARBA00022690"/>
    </source>
</evidence>
<proteinExistence type="evidence at transcript level"/>
<dbReference type="Gene3D" id="4.10.75.10">
    <property type="entry name" value="Elafin-like"/>
    <property type="match status" value="2"/>
</dbReference>
<keyword evidence="1" id="KW-0646">Protease inhibitor</keyword>
<evidence type="ECO:0000256" key="4">
    <source>
        <dbReference type="SAM" id="SignalP"/>
    </source>
</evidence>
<evidence type="ECO:0000313" key="6">
    <source>
        <dbReference type="EMBL" id="ABL67635.1"/>
    </source>
</evidence>
<dbReference type="EMBL" id="DQ987529">
    <property type="protein sequence ID" value="ABL67635.1"/>
    <property type="molecule type" value="mRNA"/>
</dbReference>
<protein>
    <submittedName>
        <fullName evidence="6">Whey acidic protein</fullName>
    </submittedName>
</protein>
<feature type="domain" description="WAP" evidence="5">
    <location>
        <begin position="23"/>
        <end position="71"/>
    </location>
</feature>
<dbReference type="GO" id="GO:0045087">
    <property type="term" value="P:innate immune response"/>
    <property type="evidence" value="ECO:0007669"/>
    <property type="project" value="TreeGrafter"/>
</dbReference>
<dbReference type="PRINTS" id="PR00003">
    <property type="entry name" value="4DISULPHCORE"/>
</dbReference>
<accession>A7J9L2</accession>
<dbReference type="MEROPS" id="I17.003"/>
<evidence type="ECO:0000256" key="3">
    <source>
        <dbReference type="ARBA" id="ARBA00023157"/>
    </source>
</evidence>
<dbReference type="InterPro" id="IPR036645">
    <property type="entry name" value="Elafin-like_sf"/>
</dbReference>
<feature type="domain" description="WAP" evidence="5">
    <location>
        <begin position="72"/>
        <end position="121"/>
    </location>
</feature>
<dbReference type="Pfam" id="PF00095">
    <property type="entry name" value="WAP"/>
    <property type="match status" value="2"/>
</dbReference>
<organism evidence="6">
    <name type="scientific">Tachyglossus aculeatus</name>
    <name type="common">Short-beaked echidna</name>
    <name type="synonym">Myrmecophaga aculeata</name>
    <dbReference type="NCBI Taxonomy" id="9261"/>
    <lineage>
        <taxon>Eukaryota</taxon>
        <taxon>Metazoa</taxon>
        <taxon>Chordata</taxon>
        <taxon>Craniata</taxon>
        <taxon>Vertebrata</taxon>
        <taxon>Euteleostomi</taxon>
        <taxon>Mammalia</taxon>
        <taxon>Monotremata</taxon>
        <taxon>Tachyglossidae</taxon>
        <taxon>Tachyglossus</taxon>
    </lineage>
</organism>
<feature type="chain" id="PRO_5002711455" evidence="4">
    <location>
        <begin position="20"/>
        <end position="127"/>
    </location>
</feature>
<dbReference type="InterPro" id="IPR008197">
    <property type="entry name" value="WAP_dom"/>
</dbReference>
<gene>
    <name evidence="6" type="primary">WAP</name>
</gene>
<sequence length="127" mass="14195">MQASWCRLFFLGLLALATAVNPKPEKAGSCPLSVLENMDPNDCQQLCQEDSICPDEQKCCMMGCSRQCVAPIQEKAGECPKSPTWVAQPCIEKSECVQDWDCHDNKKCCFNGCAKKCLLPYREEPQQ</sequence>
<dbReference type="PANTHER" id="PTHR19441">
    <property type="entry name" value="WHEY ACDIC PROTEIN WAP"/>
    <property type="match status" value="1"/>
</dbReference>
<keyword evidence="2 4" id="KW-0732">Signal</keyword>
<dbReference type="GO" id="GO:0019731">
    <property type="term" value="P:antibacterial humoral response"/>
    <property type="evidence" value="ECO:0007669"/>
    <property type="project" value="TreeGrafter"/>
</dbReference>
<reference evidence="6" key="1">
    <citation type="journal article" date="2007" name="Evol. Dev.">
        <title>Molecular evolution of monotreme and marsupial whey acidic protein genes.</title>
        <authorList>
            <person name="Sharp J.A."/>
            <person name="Lefevre C."/>
            <person name="Nicholas K.R."/>
        </authorList>
    </citation>
    <scope>NUCLEOTIDE SEQUENCE</scope>
</reference>
<dbReference type="SMART" id="SM00217">
    <property type="entry name" value="WAP"/>
    <property type="match status" value="2"/>
</dbReference>
<dbReference type="GO" id="GO:0005615">
    <property type="term" value="C:extracellular space"/>
    <property type="evidence" value="ECO:0007669"/>
    <property type="project" value="TreeGrafter"/>
</dbReference>
<feature type="signal peptide" evidence="4">
    <location>
        <begin position="1"/>
        <end position="19"/>
    </location>
</feature>
<name>A7J9L2_TACAU</name>
<evidence type="ECO:0000256" key="2">
    <source>
        <dbReference type="ARBA" id="ARBA00022729"/>
    </source>
</evidence>
<evidence type="ECO:0000259" key="5">
    <source>
        <dbReference type="PROSITE" id="PS51390"/>
    </source>
</evidence>
<dbReference type="PANTHER" id="PTHR19441:SF30">
    <property type="entry name" value="ELAFIN"/>
    <property type="match status" value="1"/>
</dbReference>
<dbReference type="PROSITE" id="PS51390">
    <property type="entry name" value="WAP"/>
    <property type="match status" value="2"/>
</dbReference>